<feature type="domain" description="SLH" evidence="4">
    <location>
        <begin position="1349"/>
        <end position="1406"/>
    </location>
</feature>
<organism evidence="5 6">
    <name type="scientific">Paenibacillus konkukensis</name>
    <dbReference type="NCBI Taxonomy" id="2020716"/>
    <lineage>
        <taxon>Bacteria</taxon>
        <taxon>Bacillati</taxon>
        <taxon>Bacillota</taxon>
        <taxon>Bacilli</taxon>
        <taxon>Bacillales</taxon>
        <taxon>Paenibacillaceae</taxon>
        <taxon>Paenibacillus</taxon>
    </lineage>
</organism>
<protein>
    <submittedName>
        <fullName evidence="5">Cellulosome-anchoring protein</fullName>
    </submittedName>
</protein>
<dbReference type="Pfam" id="PF18316">
    <property type="entry name" value="S-l_SbsC_C"/>
    <property type="match status" value="7"/>
</dbReference>
<dbReference type="InterPro" id="IPR040751">
    <property type="entry name" value="SbsC_C"/>
</dbReference>
<dbReference type="PROSITE" id="PS51272">
    <property type="entry name" value="SLH"/>
    <property type="match status" value="2"/>
</dbReference>
<feature type="repeat" description="NHL" evidence="2">
    <location>
        <begin position="75"/>
        <end position="122"/>
    </location>
</feature>
<feature type="signal peptide" evidence="3">
    <location>
        <begin position="1"/>
        <end position="31"/>
    </location>
</feature>
<evidence type="ECO:0000313" key="6">
    <source>
        <dbReference type="Proteomes" id="UP001057134"/>
    </source>
</evidence>
<sequence length="1512" mass="159328">MNAKRLNRLLMMALIVSFFVGTGWFPQAAQAEDTAYSFGSPYGATVDEDGVLYVTDTGKHAVFVLDSSGNLIRTLGTPGTLGDTNSYLNHPMGVAVGKDSEGQKQIYVLDAYNKRIQIFDGTGSYLKTWTFPIDDGGLEDIKIGNEKVYVISQNYNIFIFNPANGTAEVRYIGSLINASKYRSTGMDIGSDGSLYVTVAKFYPEDNYKIDILNSNADREIGTLDIEVGGPSRMTIDDTDNLYVTDRTDYTVKIYSSDGTLLRMLGTPGTSGTADNAFRFPVATTVDQGGKIYVTDSSGQKVKVFAADGTYITSYPPVIRPQTPAVLNVTSLPGTATGTTTVTVTSPLGTGNHWAVKVSSASIATPNVGDAAPTGTGVTNPFTSGSDISGVDATTNKYVGVYELDSNNKIVSFKLITLTENEIKQAPVAAPVLDTVASPGSEVGTTKVTINSPTGGNTYMIRVSNNSIATPNVGDAAPTGTGVTNPFTSGSDISGVDATTNKYVGVYELDSDQKIVSFKQITLTENEIKQAPVAAPVLDTVAGPGSAVGTTKVTVGSPTDGSTYMIRVSNNSIATPNVGDAAPTGTGVTNPFTSGSDISGVDTTTNKYVGVYELDSNQKIVSFKQITLTENEIKQADSPVTAPVLDVVASPGSEVGTTKLTINSPTGGNTYMIRVSSSSIATPNVGDAAPTGTGVTNPFTSGSDISGVDATTNKYVGVYEVDSDDKIVSFKQITLTENEIKQEDTPATAPVLDTVAGPGSAVGTTKVTIGSPADGNTYMILVSNSSIATPNVGDAAPTGTGVTNPFISGSDVGGVDATMNKYVGVYELDSAQKIVSFKQITLTESEIKQADTPVTAPVLDTVAGPGSAVGTTKVTIGSPADGNTYMILVSSSSIATPNVGDAAPTGTGVTNPFTSGSDISGVDATTNKYVGVYELDSDNKIVSFKQITLTGNEIKQADTPVTAPVLDTVAGPGSTFGTTKVTVSSPTDGNTYMIYVSSSPISTPNVGDAAPTGTGVTNPFTSGADISGVDATTNKYVGVYELDSDNKIVSFKQITLTENEITKKVVRSSRGTTSSSVSSVPVDLHINDVDNNSLIQLNSKLGSSIKLEGELLTADGKTISGSSITFDQDGKITMTPVAPGEYKAVLNTVAPDGQKLVGNTVTITVDANGNASMKSDLIDPFGIASDSMTGKPIDGMRTVLYWADTELNRSKGRTPGTVVDLPLLPDMLPNQNNNPQITKDGGQYGWMVYADGDYYFTAEKDGYVTYDSRNDKRNELHGDTSYVRDGIIHVGQSIVRVDFGADTAVVETRLHTPYLEGYPDKQFKPELSITRAEIAAIITRILPQGEVSADIVPYSDVTDKHWANKEIAYVRQLGIMNGTSGNRFNPDEALTRAEFAQILTKLNPPLTAKGIVYTDTGQHWAEDAIDRVTRSGLMQGYEDGTFKPDASVTRAEAVTTINRYLGRKPQNADTSKWPDVPQDYWAASDIAEATLSHHYSPLSNGWERWEPEQGNAN</sequence>
<dbReference type="PROSITE" id="PS51125">
    <property type="entry name" value="NHL"/>
    <property type="match status" value="2"/>
</dbReference>
<keyword evidence="1" id="KW-0677">Repeat</keyword>
<feature type="chain" id="PRO_5045346349" evidence="3">
    <location>
        <begin position="32"/>
        <end position="1512"/>
    </location>
</feature>
<gene>
    <name evidence="5" type="primary">ancA_9</name>
    <name evidence="5" type="ORF">SK3146_04699</name>
</gene>
<evidence type="ECO:0000256" key="3">
    <source>
        <dbReference type="SAM" id="SignalP"/>
    </source>
</evidence>
<dbReference type="CDD" id="cd05819">
    <property type="entry name" value="NHL"/>
    <property type="match status" value="1"/>
</dbReference>
<feature type="repeat" description="NHL" evidence="2">
    <location>
        <begin position="264"/>
        <end position="307"/>
    </location>
</feature>
<evidence type="ECO:0000256" key="2">
    <source>
        <dbReference type="PROSITE-ProRule" id="PRU00504"/>
    </source>
</evidence>
<dbReference type="Pfam" id="PF00395">
    <property type="entry name" value="SLH"/>
    <property type="match status" value="3"/>
</dbReference>
<feature type="domain" description="SLH" evidence="4">
    <location>
        <begin position="1407"/>
        <end position="1470"/>
    </location>
</feature>
<reference evidence="5" key="2">
    <citation type="journal article" date="2021" name="J Anim Sci Technol">
        <title>Complete genome sequence of Paenibacillus konkukensis sp. nov. SK3146 as a potential probiotic strain.</title>
        <authorList>
            <person name="Jung H.I."/>
            <person name="Park S."/>
            <person name="Niu K.M."/>
            <person name="Lee S.W."/>
            <person name="Kothari D."/>
            <person name="Yi K.J."/>
            <person name="Kim S.K."/>
        </authorList>
    </citation>
    <scope>NUCLEOTIDE SEQUENCE</scope>
    <source>
        <strain evidence="5">SK3146</strain>
    </source>
</reference>
<dbReference type="Gene3D" id="2.60.40.10">
    <property type="entry name" value="Immunoglobulins"/>
    <property type="match status" value="1"/>
</dbReference>
<reference evidence="5" key="1">
    <citation type="submission" date="2018-02" db="EMBL/GenBank/DDBJ databases">
        <authorList>
            <person name="Kim S.-K."/>
            <person name="Jung H.-I."/>
            <person name="Lee S.-W."/>
        </authorList>
    </citation>
    <scope>NUCLEOTIDE SEQUENCE</scope>
    <source>
        <strain evidence="5">SK3146</strain>
    </source>
</reference>
<dbReference type="Proteomes" id="UP001057134">
    <property type="component" value="Chromosome"/>
</dbReference>
<evidence type="ECO:0000256" key="1">
    <source>
        <dbReference type="ARBA" id="ARBA00022737"/>
    </source>
</evidence>
<dbReference type="PANTHER" id="PTHR24104:SF25">
    <property type="entry name" value="PROTEIN LIN-41"/>
    <property type="match status" value="1"/>
</dbReference>
<evidence type="ECO:0000259" key="4">
    <source>
        <dbReference type="PROSITE" id="PS51272"/>
    </source>
</evidence>
<dbReference type="EMBL" id="CP027059">
    <property type="protein sequence ID" value="UQZ85410.1"/>
    <property type="molecule type" value="Genomic_DNA"/>
</dbReference>
<keyword evidence="6" id="KW-1185">Reference proteome</keyword>
<dbReference type="InterPro" id="IPR001119">
    <property type="entry name" value="SLH_dom"/>
</dbReference>
<evidence type="ECO:0000313" key="5">
    <source>
        <dbReference type="EMBL" id="UQZ85410.1"/>
    </source>
</evidence>
<dbReference type="Gene3D" id="2.120.10.30">
    <property type="entry name" value="TolB, C-terminal domain"/>
    <property type="match status" value="2"/>
</dbReference>
<keyword evidence="3" id="KW-0732">Signal</keyword>
<accession>A0ABY4RT68</accession>
<dbReference type="InterPro" id="IPR013783">
    <property type="entry name" value="Ig-like_fold"/>
</dbReference>
<dbReference type="InterPro" id="IPR001258">
    <property type="entry name" value="NHL_repeat"/>
</dbReference>
<dbReference type="InterPro" id="IPR011042">
    <property type="entry name" value="6-blade_b-propeller_TolB-like"/>
</dbReference>
<dbReference type="InterPro" id="IPR050952">
    <property type="entry name" value="TRIM-NHL_E3_ligases"/>
</dbReference>
<proteinExistence type="predicted"/>
<dbReference type="SUPFAM" id="SSF101898">
    <property type="entry name" value="NHL repeat"/>
    <property type="match status" value="1"/>
</dbReference>
<dbReference type="PANTHER" id="PTHR24104">
    <property type="entry name" value="E3 UBIQUITIN-PROTEIN LIGASE NHLRC1-RELATED"/>
    <property type="match status" value="1"/>
</dbReference>
<name>A0ABY4RT68_9BACL</name>